<comment type="similarity">
    <text evidence="2 7 8">Belongs to the complex I subunit 3 family.</text>
</comment>
<reference evidence="9 10" key="1">
    <citation type="journal article" date="2024" name="Environ. Microbiol.">
        <title>Novel evolutionary insights on the interactions of the Holosporales (Alphaproteobacteria) with eukaryotic hosts from comparative genomics.</title>
        <authorList>
            <person name="Giovannini M."/>
            <person name="Petroni G."/>
            <person name="Castelli M."/>
        </authorList>
    </citation>
    <scope>NUCLEOTIDE SEQUENCE [LARGE SCALE GENOMIC DNA]</scope>
    <source>
        <strain evidence="9 10">US_Bl 15I1</strain>
    </source>
</reference>
<sequence length="137" mass="15648">MIETITGRIRALIEDINLSFLKEYLPILMFLGIALGLSLALVIVSYIRGVKKPDTEKLSPYECGFEAFNDARMKFDVRFYLVAILFIIFDLEVAFLFPWAISLGTLGAFGFWSMIVFLGVLTVGFVYEWRKGALDWE</sequence>
<evidence type="ECO:0000256" key="1">
    <source>
        <dbReference type="ARBA" id="ARBA00004141"/>
    </source>
</evidence>
<evidence type="ECO:0000256" key="7">
    <source>
        <dbReference type="HAMAP-Rule" id="MF_01394"/>
    </source>
</evidence>
<dbReference type="HAMAP" id="MF_01394">
    <property type="entry name" value="NDH1_NuoA"/>
    <property type="match status" value="1"/>
</dbReference>
<feature type="transmembrane region" description="Helical" evidence="7">
    <location>
        <begin position="107"/>
        <end position="127"/>
    </location>
</feature>
<name>A0ABZ2C433_9PROT</name>
<accession>A0ABZ2C433</accession>
<keyword evidence="3 7" id="KW-0813">Transport</keyword>
<evidence type="ECO:0000256" key="3">
    <source>
        <dbReference type="ARBA" id="ARBA00022448"/>
    </source>
</evidence>
<comment type="subunit">
    <text evidence="7">NDH-1 is composed of 14 different subunits. Subunits NuoA, H, J, K, L, M, N constitute the membrane sector of the complex.</text>
</comment>
<dbReference type="InterPro" id="IPR000440">
    <property type="entry name" value="NADH_UbQ/plastoQ_OxRdtase_su3"/>
</dbReference>
<keyword evidence="6 7" id="KW-0472">Membrane</keyword>
<dbReference type="Gene3D" id="1.20.58.1610">
    <property type="entry name" value="NADH:ubiquinone/plastoquinone oxidoreductase, chain 3"/>
    <property type="match status" value="1"/>
</dbReference>
<dbReference type="PANTHER" id="PTHR11058">
    <property type="entry name" value="NADH-UBIQUINONE OXIDOREDUCTASE CHAIN 3"/>
    <property type="match status" value="1"/>
</dbReference>
<comment type="function">
    <text evidence="7">NDH-1 shuttles electrons from NADH, via FMN and iron-sulfur (Fe-S) centers, to quinones in the respiratory chain. The immediate electron acceptor for the enzyme in this species is believed to be ubiquinone. Couples the redox reaction to proton translocation (for every two electrons transferred, four hydrogen ions are translocated across the cytoplasmic membrane), and thus conserves the redox energy in a proton gradient.</text>
</comment>
<dbReference type="InterPro" id="IPR038430">
    <property type="entry name" value="NDAH_ubi_oxred_su3_sf"/>
</dbReference>
<keyword evidence="7" id="KW-0830">Ubiquinone</keyword>
<evidence type="ECO:0000256" key="6">
    <source>
        <dbReference type="ARBA" id="ARBA00023136"/>
    </source>
</evidence>
<proteinExistence type="inferred from homology"/>
<dbReference type="EMBL" id="CP133270">
    <property type="protein sequence ID" value="WVX67209.1"/>
    <property type="molecule type" value="Genomic_DNA"/>
</dbReference>
<comment type="catalytic activity">
    <reaction evidence="7 8">
        <text>a quinone + NADH + 5 H(+)(in) = a quinol + NAD(+) + 4 H(+)(out)</text>
        <dbReference type="Rhea" id="RHEA:57888"/>
        <dbReference type="ChEBI" id="CHEBI:15378"/>
        <dbReference type="ChEBI" id="CHEBI:24646"/>
        <dbReference type="ChEBI" id="CHEBI:57540"/>
        <dbReference type="ChEBI" id="CHEBI:57945"/>
        <dbReference type="ChEBI" id="CHEBI:132124"/>
    </reaction>
</comment>
<evidence type="ECO:0000256" key="5">
    <source>
        <dbReference type="ARBA" id="ARBA00022989"/>
    </source>
</evidence>
<keyword evidence="10" id="KW-1185">Reference proteome</keyword>
<evidence type="ECO:0000256" key="2">
    <source>
        <dbReference type="ARBA" id="ARBA00008472"/>
    </source>
</evidence>
<feature type="transmembrane region" description="Helical" evidence="7">
    <location>
        <begin position="24"/>
        <end position="47"/>
    </location>
</feature>
<evidence type="ECO:0000256" key="8">
    <source>
        <dbReference type="RuleBase" id="RU003639"/>
    </source>
</evidence>
<dbReference type="EC" id="7.1.1.-" evidence="7"/>
<keyword evidence="7" id="KW-1003">Cell membrane</keyword>
<organism evidence="9 10">
    <name type="scientific">Candidatus Bealeia paramacronuclearis</name>
    <dbReference type="NCBI Taxonomy" id="1921001"/>
    <lineage>
        <taxon>Bacteria</taxon>
        <taxon>Pseudomonadati</taxon>
        <taxon>Pseudomonadota</taxon>
        <taxon>Alphaproteobacteria</taxon>
        <taxon>Holosporales</taxon>
        <taxon>Holosporaceae</taxon>
        <taxon>Candidatus Bealeia</taxon>
    </lineage>
</organism>
<keyword evidence="7 8" id="KW-0874">Quinone</keyword>
<keyword evidence="7 8" id="KW-0520">NAD</keyword>
<dbReference type="InterPro" id="IPR023043">
    <property type="entry name" value="NAD(P)H_OxRDtase_bac/plastid"/>
</dbReference>
<dbReference type="Pfam" id="PF00507">
    <property type="entry name" value="Oxidored_q4"/>
    <property type="match status" value="1"/>
</dbReference>
<feature type="transmembrane region" description="Helical" evidence="7">
    <location>
        <begin position="79"/>
        <end position="101"/>
    </location>
</feature>
<keyword evidence="5 7" id="KW-1133">Transmembrane helix</keyword>
<keyword evidence="7" id="KW-1278">Translocase</keyword>
<protein>
    <recommendedName>
        <fullName evidence="7">NADH-quinone oxidoreductase subunit A</fullName>
        <ecNumber evidence="7">7.1.1.-</ecNumber>
    </recommendedName>
    <alternativeName>
        <fullName evidence="7">NADH dehydrogenase I subunit A</fullName>
    </alternativeName>
    <alternativeName>
        <fullName evidence="7">NDH-1 subunit A</fullName>
    </alternativeName>
    <alternativeName>
        <fullName evidence="7">NUO1</fullName>
    </alternativeName>
</protein>
<gene>
    <name evidence="7" type="primary">nuoA</name>
    <name evidence="9" type="ORF">Bealeia1_01407</name>
</gene>
<evidence type="ECO:0000256" key="4">
    <source>
        <dbReference type="ARBA" id="ARBA00022692"/>
    </source>
</evidence>
<keyword evidence="4 7" id="KW-0812">Transmembrane</keyword>
<evidence type="ECO:0000313" key="9">
    <source>
        <dbReference type="EMBL" id="WVX67209.1"/>
    </source>
</evidence>
<dbReference type="Proteomes" id="UP001330434">
    <property type="component" value="Chromosome"/>
</dbReference>
<comment type="subcellular location">
    <subcellularLocation>
        <location evidence="7 8">Cell membrane</location>
        <topology evidence="7 8">Multi-pass membrane protein</topology>
    </subcellularLocation>
    <subcellularLocation>
        <location evidence="1">Membrane</location>
        <topology evidence="1">Multi-pass membrane protein</topology>
    </subcellularLocation>
</comment>
<evidence type="ECO:0000313" key="10">
    <source>
        <dbReference type="Proteomes" id="UP001330434"/>
    </source>
</evidence>
<dbReference type="RefSeq" id="WP_331255988.1">
    <property type="nucleotide sequence ID" value="NZ_CP133270.1"/>
</dbReference>
<dbReference type="PANTHER" id="PTHR11058:SF9">
    <property type="entry name" value="NADH-UBIQUINONE OXIDOREDUCTASE CHAIN 3"/>
    <property type="match status" value="1"/>
</dbReference>